<comment type="cofactor">
    <cofactor evidence="7">
        <name>Zn(2+)</name>
        <dbReference type="ChEBI" id="CHEBI:29105"/>
    </cofactor>
    <text evidence="7">Binds 1 zinc ion per subunit.</text>
</comment>
<keyword evidence="8" id="KW-1133">Transmembrane helix</keyword>
<feature type="transmembrane region" description="Helical" evidence="8">
    <location>
        <begin position="73"/>
        <end position="92"/>
    </location>
</feature>
<feature type="active site" description="Proton donor" evidence="6">
    <location>
        <position position="369"/>
    </location>
</feature>
<protein>
    <submittedName>
        <fullName evidence="12">Peptidase M48, Ste24p</fullName>
    </submittedName>
</protein>
<accession>A0A4Q0T6R5</accession>
<feature type="chain" id="PRO_5020449316" evidence="9">
    <location>
        <begin position="28"/>
        <end position="442"/>
    </location>
</feature>
<evidence type="ECO:0000256" key="9">
    <source>
        <dbReference type="SAM" id="SignalP"/>
    </source>
</evidence>
<dbReference type="PANTHER" id="PTHR10120">
    <property type="entry name" value="CAAX PRENYL PROTEASE 1"/>
    <property type="match status" value="1"/>
</dbReference>
<feature type="binding site" evidence="7">
    <location>
        <position position="365"/>
    </location>
    <ligand>
        <name>Zn(2+)</name>
        <dbReference type="ChEBI" id="CHEBI:29105"/>
        <note>catalytic</note>
    </ligand>
</feature>
<organism evidence="12 13">
    <name type="scientific">Granulicella sibirica</name>
    <dbReference type="NCBI Taxonomy" id="2479048"/>
    <lineage>
        <taxon>Bacteria</taxon>
        <taxon>Pseudomonadati</taxon>
        <taxon>Acidobacteriota</taxon>
        <taxon>Terriglobia</taxon>
        <taxon>Terriglobales</taxon>
        <taxon>Acidobacteriaceae</taxon>
        <taxon>Granulicella</taxon>
    </lineage>
</organism>
<dbReference type="Pfam" id="PF01435">
    <property type="entry name" value="Peptidase_M48"/>
    <property type="match status" value="1"/>
</dbReference>
<feature type="transmembrane region" description="Helical" evidence="8">
    <location>
        <begin position="179"/>
        <end position="202"/>
    </location>
</feature>
<dbReference type="InterPro" id="IPR027057">
    <property type="entry name" value="CAXX_Prtase_1"/>
</dbReference>
<feature type="transmembrane region" description="Helical" evidence="8">
    <location>
        <begin position="298"/>
        <end position="322"/>
    </location>
</feature>
<dbReference type="InterPro" id="IPR001915">
    <property type="entry name" value="Peptidase_M48"/>
</dbReference>
<dbReference type="GO" id="GO:0046872">
    <property type="term" value="F:metal ion binding"/>
    <property type="evidence" value="ECO:0007669"/>
    <property type="project" value="UniProtKB-KW"/>
</dbReference>
<dbReference type="Pfam" id="PF16491">
    <property type="entry name" value="Peptidase_M48_N"/>
    <property type="match status" value="1"/>
</dbReference>
<gene>
    <name evidence="12" type="ORF">GRAN_2012</name>
</gene>
<evidence type="ECO:0000259" key="10">
    <source>
        <dbReference type="Pfam" id="PF01435"/>
    </source>
</evidence>
<dbReference type="AlphaFoldDB" id="A0A4Q0T6R5"/>
<dbReference type="InterPro" id="IPR032456">
    <property type="entry name" value="Peptidase_M48_N"/>
</dbReference>
<dbReference type="CDD" id="cd07343">
    <property type="entry name" value="M48A_Zmpste24p_like"/>
    <property type="match status" value="1"/>
</dbReference>
<evidence type="ECO:0000256" key="1">
    <source>
        <dbReference type="ARBA" id="ARBA00022670"/>
    </source>
</evidence>
<evidence type="ECO:0000256" key="8">
    <source>
        <dbReference type="SAM" id="Phobius"/>
    </source>
</evidence>
<reference evidence="13" key="2">
    <citation type="submission" date="2019-02" db="EMBL/GenBank/DDBJ databases">
        <title>Granulicella sibirica sp. nov., a psychrotolerant acidobacterium isolated from an organic soil layer in forested tundra, West Siberia.</title>
        <authorList>
            <person name="Oshkin I.Y."/>
            <person name="Kulichevskaya I.S."/>
            <person name="Rijpstra W.I.C."/>
            <person name="Sinninghe Damste J.S."/>
            <person name="Rakitin A.L."/>
            <person name="Ravin N.V."/>
            <person name="Dedysh S.N."/>
        </authorList>
    </citation>
    <scope>NUCLEOTIDE SEQUENCE [LARGE SCALE GENOMIC DNA]</scope>
    <source>
        <strain evidence="13">AF10</strain>
    </source>
</reference>
<proteinExistence type="predicted"/>
<evidence type="ECO:0000256" key="6">
    <source>
        <dbReference type="PIRSR" id="PIRSR627057-1"/>
    </source>
</evidence>
<sequence>MRGMRLRFLLLSLLGCLMLCAPLGISAQSGAGGQEPATVEARKTGDAYTLPPETMKKAVAYRRTRTALGFVETGWGILQLLLVLSFGIAYRMRNVAVNLTKKRWGQGAIFVLELLIVTSLLNLPLELFGHHLAVAYGQSVQGWGTWFWDQAKSFALTWGIGLLLVMALFFTVRKYPKGWWLAFWGVAMGAVVAGIFASPLIIDPLFNKFEPLQASNPALVARLEQVVKRGGVSIPPERMYLMKASEKVTGLNAYVTGFGASKRVVVWDTSIAKGTPDEISFIFGHEMGHYVLNHIPKMLAFIGVVLLLMFYLGFRAVGWLIARYGRAWRVPTQNDWGALVVMVLVLSVLSFVTEPLINADSRMEEHEADVYGLEAIHGIVADPQGVGQAAFQLLGETSLADPHPSPFVVFWTYTHPDISSRAAFARDYNPWVAGQSPQFFKK</sequence>
<evidence type="ECO:0000256" key="5">
    <source>
        <dbReference type="ARBA" id="ARBA00023049"/>
    </source>
</evidence>
<keyword evidence="8" id="KW-0812">Transmembrane</keyword>
<keyword evidence="3" id="KW-0378">Hydrolase</keyword>
<feature type="domain" description="CAAX prenyl protease 1 N-terminal" evidence="11">
    <location>
        <begin position="50"/>
        <end position="208"/>
    </location>
</feature>
<evidence type="ECO:0000256" key="3">
    <source>
        <dbReference type="ARBA" id="ARBA00022801"/>
    </source>
</evidence>
<comment type="caution">
    <text evidence="12">The sequence shown here is derived from an EMBL/GenBank/DDBJ whole genome shotgun (WGS) entry which is preliminary data.</text>
</comment>
<feature type="transmembrane region" description="Helical" evidence="8">
    <location>
        <begin position="334"/>
        <end position="352"/>
    </location>
</feature>
<evidence type="ECO:0000259" key="11">
    <source>
        <dbReference type="Pfam" id="PF16491"/>
    </source>
</evidence>
<keyword evidence="9" id="KW-0732">Signal</keyword>
<keyword evidence="1" id="KW-0645">Protease</keyword>
<feature type="signal peptide" evidence="9">
    <location>
        <begin position="1"/>
        <end position="27"/>
    </location>
</feature>
<dbReference type="GO" id="GO:0004222">
    <property type="term" value="F:metalloendopeptidase activity"/>
    <property type="evidence" value="ECO:0007669"/>
    <property type="project" value="InterPro"/>
</dbReference>
<dbReference type="EMBL" id="RDSM01000001">
    <property type="protein sequence ID" value="RXH58702.1"/>
    <property type="molecule type" value="Genomic_DNA"/>
</dbReference>
<name>A0A4Q0T6R5_9BACT</name>
<dbReference type="Gene3D" id="3.30.2010.10">
    <property type="entry name" value="Metalloproteases ('zincins'), catalytic domain"/>
    <property type="match status" value="1"/>
</dbReference>
<evidence type="ECO:0000256" key="4">
    <source>
        <dbReference type="ARBA" id="ARBA00022833"/>
    </source>
</evidence>
<keyword evidence="2 7" id="KW-0479">Metal-binding</keyword>
<reference evidence="12 13" key="1">
    <citation type="submission" date="2018-11" db="EMBL/GenBank/DDBJ databases">
        <authorList>
            <person name="Mardanov A.V."/>
            <person name="Ravin N.V."/>
            <person name="Dedysh S.N."/>
        </authorList>
    </citation>
    <scope>NUCLEOTIDE SEQUENCE [LARGE SCALE GENOMIC DNA]</scope>
    <source>
        <strain evidence="12 13">AF10</strain>
    </source>
</reference>
<evidence type="ECO:0000313" key="13">
    <source>
        <dbReference type="Proteomes" id="UP000289437"/>
    </source>
</evidence>
<evidence type="ECO:0000256" key="7">
    <source>
        <dbReference type="PIRSR" id="PIRSR627057-2"/>
    </source>
</evidence>
<keyword evidence="4 7" id="KW-0862">Zinc</keyword>
<dbReference type="GO" id="GO:0071586">
    <property type="term" value="P:CAAX-box protein processing"/>
    <property type="evidence" value="ECO:0007669"/>
    <property type="project" value="InterPro"/>
</dbReference>
<evidence type="ECO:0000313" key="12">
    <source>
        <dbReference type="EMBL" id="RXH58702.1"/>
    </source>
</evidence>
<dbReference type="Proteomes" id="UP000289437">
    <property type="component" value="Unassembled WGS sequence"/>
</dbReference>
<keyword evidence="8" id="KW-0472">Membrane</keyword>
<feature type="domain" description="Peptidase M48" evidence="10">
    <location>
        <begin position="216"/>
        <end position="427"/>
    </location>
</feature>
<keyword evidence="13" id="KW-1185">Reference proteome</keyword>
<feature type="transmembrane region" description="Helical" evidence="8">
    <location>
        <begin position="104"/>
        <end position="123"/>
    </location>
</feature>
<feature type="binding site" evidence="7">
    <location>
        <position position="285"/>
    </location>
    <ligand>
        <name>Zn(2+)</name>
        <dbReference type="ChEBI" id="CHEBI:29105"/>
        <note>catalytic</note>
    </ligand>
</feature>
<feature type="transmembrane region" description="Helical" evidence="8">
    <location>
        <begin position="153"/>
        <end position="172"/>
    </location>
</feature>
<feature type="active site" evidence="6">
    <location>
        <position position="286"/>
    </location>
</feature>
<evidence type="ECO:0000256" key="2">
    <source>
        <dbReference type="ARBA" id="ARBA00022723"/>
    </source>
</evidence>
<feature type="binding site" evidence="7">
    <location>
        <position position="289"/>
    </location>
    <ligand>
        <name>Zn(2+)</name>
        <dbReference type="ChEBI" id="CHEBI:29105"/>
        <note>catalytic</note>
    </ligand>
</feature>
<keyword evidence="5" id="KW-0482">Metalloprotease</keyword>